<dbReference type="GeneID" id="103057095"/>
<proteinExistence type="inferred from homology"/>
<keyword evidence="6 12" id="KW-0995">Kinetochore</keyword>
<keyword evidence="10 12" id="KW-0137">Centromere</keyword>
<organism evidence="14 16">
    <name type="scientific">Python bivittatus</name>
    <name type="common">Burmese python</name>
    <name type="synonym">Python molurus bivittatus</name>
    <dbReference type="NCBI Taxonomy" id="176946"/>
    <lineage>
        <taxon>Eukaryota</taxon>
        <taxon>Metazoa</taxon>
        <taxon>Chordata</taxon>
        <taxon>Craniata</taxon>
        <taxon>Vertebrata</taxon>
        <taxon>Euteleostomi</taxon>
        <taxon>Lepidosauria</taxon>
        <taxon>Squamata</taxon>
        <taxon>Bifurcata</taxon>
        <taxon>Unidentata</taxon>
        <taxon>Episquamata</taxon>
        <taxon>Toxicofera</taxon>
        <taxon>Serpentes</taxon>
        <taxon>Henophidia</taxon>
        <taxon>Pythonidae</taxon>
        <taxon>Python</taxon>
    </lineage>
</organism>
<keyword evidence="14" id="KW-1185">Reference proteome</keyword>
<sequence length="197" mass="23088">MAALRERIEDMEEVSKELLKLMTGGKAMDMLKHNLAQQEQMIDKLLDTQKTTKQLIRELMITEEKVAQRLSDREEELKVSIQKLQKTEEELLQANEKDENLRINTNELRKQLETLREESRQQQQNAAEEADRSTSATYLVHLYYQICHIDWDYSCEPTLIKGTHYGPDIAQSINLDSSQHSPCFISDYLWNLVNTSW</sequence>
<dbReference type="OrthoDB" id="6432863at2759"/>
<comment type="similarity">
    <text evidence="1 12">Belongs to the SPC24 family.</text>
</comment>
<evidence type="ECO:0000256" key="3">
    <source>
        <dbReference type="ARBA" id="ARBA00022454"/>
    </source>
</evidence>
<dbReference type="CDD" id="cd11565">
    <property type="entry name" value="RWD_Spc24"/>
    <property type="match status" value="1"/>
</dbReference>
<dbReference type="RefSeq" id="XP_025021410.1">
    <property type="nucleotide sequence ID" value="XM_025165642.1"/>
</dbReference>
<dbReference type="AlphaFoldDB" id="A0A9F5ITT6"/>
<evidence type="ECO:0000256" key="13">
    <source>
        <dbReference type="SAM" id="Coils"/>
    </source>
</evidence>
<keyword evidence="3 12" id="KW-0158">Chromosome</keyword>
<dbReference type="CTD" id="147841"/>
<comment type="function">
    <text evidence="11">Acts as a component of the essential kinetochore-associated NDC80 complex, which is required for chromosome segregation and spindle checkpoint activity. Required for kinetochore integrity and the organization of stable microtubule binding sites in the outer plate of the kinetochore. The NDC80 complex synergistically enhances the affinity of the SKA1 complex for microtubules and may allow the NDC80 complex to track depolymerizing microtubules.</text>
</comment>
<dbReference type="GO" id="GO:0051301">
    <property type="term" value="P:cell division"/>
    <property type="evidence" value="ECO:0007669"/>
    <property type="project" value="UniProtKB-UniRule"/>
</dbReference>
<evidence type="ECO:0000256" key="4">
    <source>
        <dbReference type="ARBA" id="ARBA00022618"/>
    </source>
</evidence>
<evidence type="ECO:0000313" key="14">
    <source>
        <dbReference type="Proteomes" id="UP000695026"/>
    </source>
</evidence>
<dbReference type="Gene3D" id="3.30.160.570">
    <property type="entry name" value="Ncd80 complex, Spc24 subunit"/>
    <property type="match status" value="1"/>
</dbReference>
<evidence type="ECO:0000256" key="11">
    <source>
        <dbReference type="ARBA" id="ARBA00045419"/>
    </source>
</evidence>
<dbReference type="Proteomes" id="UP000695026">
    <property type="component" value="Unplaced"/>
</dbReference>
<evidence type="ECO:0000313" key="16">
    <source>
        <dbReference type="RefSeq" id="XP_025021408.1"/>
    </source>
</evidence>
<evidence type="ECO:0000256" key="9">
    <source>
        <dbReference type="ARBA" id="ARBA00023306"/>
    </source>
</evidence>
<evidence type="ECO:0000256" key="8">
    <source>
        <dbReference type="ARBA" id="ARBA00023242"/>
    </source>
</evidence>
<evidence type="ECO:0000256" key="12">
    <source>
        <dbReference type="RuleBase" id="RU368011"/>
    </source>
</evidence>
<evidence type="ECO:0000313" key="15">
    <source>
        <dbReference type="RefSeq" id="XP_007426632.1"/>
    </source>
</evidence>
<keyword evidence="7 13" id="KW-0175">Coiled coil</keyword>
<dbReference type="Pfam" id="PF08286">
    <property type="entry name" value="Spc24"/>
    <property type="match status" value="1"/>
</dbReference>
<comment type="subunit">
    <text evidence="12">Component of the NDC80 complex.</text>
</comment>
<evidence type="ECO:0000256" key="10">
    <source>
        <dbReference type="ARBA" id="ARBA00023328"/>
    </source>
</evidence>
<protein>
    <recommendedName>
        <fullName evidence="2 12">Kinetochore protein Spc24</fullName>
    </recommendedName>
</protein>
<dbReference type="RefSeq" id="XP_025021408.1">
    <property type="nucleotide sequence ID" value="XM_025165640.1"/>
</dbReference>
<dbReference type="PANTHER" id="PTHR22142:SF2">
    <property type="entry name" value="KINETOCHORE PROTEIN SPC24"/>
    <property type="match status" value="1"/>
</dbReference>
<evidence type="ECO:0000256" key="2">
    <source>
        <dbReference type="ARBA" id="ARBA00013690"/>
    </source>
</evidence>
<evidence type="ECO:0000256" key="6">
    <source>
        <dbReference type="ARBA" id="ARBA00022838"/>
    </source>
</evidence>
<dbReference type="GO" id="GO:0007059">
    <property type="term" value="P:chromosome segregation"/>
    <property type="evidence" value="ECO:0007669"/>
    <property type="project" value="TreeGrafter"/>
</dbReference>
<gene>
    <name evidence="15 16 17" type="primary">SPC24</name>
</gene>
<dbReference type="InterPro" id="IPR013252">
    <property type="entry name" value="Ndc80_Spc24"/>
</dbReference>
<dbReference type="GO" id="GO:0005634">
    <property type="term" value="C:nucleus"/>
    <property type="evidence" value="ECO:0007669"/>
    <property type="project" value="UniProtKB-SubCell"/>
</dbReference>
<evidence type="ECO:0000256" key="7">
    <source>
        <dbReference type="ARBA" id="ARBA00023054"/>
    </source>
</evidence>
<comment type="subcellular location">
    <subcellularLocation>
        <location evidence="12">Nucleus</location>
    </subcellularLocation>
    <subcellularLocation>
        <location evidence="12">Chromosome</location>
        <location evidence="12">Centromere</location>
        <location evidence="12">Kinetochore</location>
    </subcellularLocation>
</comment>
<dbReference type="PANTHER" id="PTHR22142">
    <property type="match status" value="1"/>
</dbReference>
<keyword evidence="5 12" id="KW-0498">Mitosis</keyword>
<dbReference type="GO" id="GO:0031262">
    <property type="term" value="C:Ndc80 complex"/>
    <property type="evidence" value="ECO:0007669"/>
    <property type="project" value="TreeGrafter"/>
</dbReference>
<reference evidence="15 16" key="1">
    <citation type="submission" date="2025-04" db="UniProtKB">
        <authorList>
            <consortium name="RefSeq"/>
        </authorList>
    </citation>
    <scope>IDENTIFICATION</scope>
    <source>
        <tissue evidence="15 16">Liver</tissue>
    </source>
</reference>
<dbReference type="OMA" id="SEENACQ"/>
<dbReference type="RefSeq" id="XP_007426632.1">
    <property type="nucleotide sequence ID" value="XM_007426570.2"/>
</dbReference>
<name>A0A9F5ITT6_PYTBI</name>
<keyword evidence="9 12" id="KW-0131">Cell cycle</keyword>
<evidence type="ECO:0000256" key="1">
    <source>
        <dbReference type="ARBA" id="ARBA00007804"/>
    </source>
</evidence>
<evidence type="ECO:0000313" key="17">
    <source>
        <dbReference type="RefSeq" id="XP_025021410.1"/>
    </source>
</evidence>
<feature type="coiled-coil region" evidence="13">
    <location>
        <begin position="1"/>
        <end position="132"/>
    </location>
</feature>
<dbReference type="GO" id="GO:0008017">
    <property type="term" value="F:microtubule binding"/>
    <property type="evidence" value="ECO:0007669"/>
    <property type="project" value="TreeGrafter"/>
</dbReference>
<keyword evidence="8 12" id="KW-0539">Nucleus</keyword>
<dbReference type="KEGG" id="pbi:103057095"/>
<accession>A0A9F5ITT6</accession>
<evidence type="ECO:0000256" key="5">
    <source>
        <dbReference type="ARBA" id="ARBA00022776"/>
    </source>
</evidence>
<keyword evidence="4 12" id="KW-0132">Cell division</keyword>